<organism evidence="1 2">
    <name type="scientific">Digitaria exilis</name>
    <dbReference type="NCBI Taxonomy" id="1010633"/>
    <lineage>
        <taxon>Eukaryota</taxon>
        <taxon>Viridiplantae</taxon>
        <taxon>Streptophyta</taxon>
        <taxon>Embryophyta</taxon>
        <taxon>Tracheophyta</taxon>
        <taxon>Spermatophyta</taxon>
        <taxon>Magnoliopsida</taxon>
        <taxon>Liliopsida</taxon>
        <taxon>Poales</taxon>
        <taxon>Poaceae</taxon>
        <taxon>PACMAD clade</taxon>
        <taxon>Panicoideae</taxon>
        <taxon>Panicodae</taxon>
        <taxon>Paniceae</taxon>
        <taxon>Anthephorinae</taxon>
        <taxon>Digitaria</taxon>
    </lineage>
</organism>
<protein>
    <submittedName>
        <fullName evidence="1">Uncharacterized protein</fullName>
    </submittedName>
</protein>
<sequence>MNRHNISFFTVWLLNRSGTTYLKY</sequence>
<evidence type="ECO:0000313" key="1">
    <source>
        <dbReference type="EMBL" id="KAF8677087.1"/>
    </source>
</evidence>
<dbReference type="EMBL" id="JACEFO010002150">
    <property type="protein sequence ID" value="KAF8677087.1"/>
    <property type="molecule type" value="Genomic_DNA"/>
</dbReference>
<dbReference type="AlphaFoldDB" id="A0A835AVI9"/>
<proteinExistence type="predicted"/>
<reference evidence="1" key="1">
    <citation type="submission" date="2020-07" db="EMBL/GenBank/DDBJ databases">
        <title>Genome sequence and genetic diversity analysis of an under-domesticated orphan crop, white fonio (Digitaria exilis).</title>
        <authorList>
            <person name="Bennetzen J.L."/>
            <person name="Chen S."/>
            <person name="Ma X."/>
            <person name="Wang X."/>
            <person name="Yssel A.E.J."/>
            <person name="Chaluvadi S.R."/>
            <person name="Johnson M."/>
            <person name="Gangashetty P."/>
            <person name="Hamidou F."/>
            <person name="Sanogo M.D."/>
            <person name="Zwaenepoel A."/>
            <person name="Wallace J."/>
            <person name="Van De Peer Y."/>
            <person name="Van Deynze A."/>
        </authorList>
    </citation>
    <scope>NUCLEOTIDE SEQUENCE</scope>
    <source>
        <tissue evidence="1">Leaves</tissue>
    </source>
</reference>
<dbReference type="Proteomes" id="UP000636709">
    <property type="component" value="Unassembled WGS sequence"/>
</dbReference>
<keyword evidence="2" id="KW-1185">Reference proteome</keyword>
<comment type="caution">
    <text evidence="1">The sequence shown here is derived from an EMBL/GenBank/DDBJ whole genome shotgun (WGS) entry which is preliminary data.</text>
</comment>
<gene>
    <name evidence="1" type="ORF">HU200_046550</name>
</gene>
<accession>A0A835AVI9</accession>
<evidence type="ECO:0000313" key="2">
    <source>
        <dbReference type="Proteomes" id="UP000636709"/>
    </source>
</evidence>
<name>A0A835AVI9_9POAL</name>